<protein>
    <submittedName>
        <fullName evidence="1">Uncharacterized protein</fullName>
    </submittedName>
</protein>
<evidence type="ECO:0000313" key="2">
    <source>
        <dbReference type="Proteomes" id="UP000199184"/>
    </source>
</evidence>
<name>A0A1C3XT41_9BRAD</name>
<sequence>MLIDYSAILGLKTEAVPYSWRDREVMLCALGIGMDCDALNEKELQFVKRYLQHPSR</sequence>
<dbReference type="EMBL" id="FMAI01000041">
    <property type="protein sequence ID" value="SCB55447.1"/>
    <property type="molecule type" value="Genomic_DNA"/>
</dbReference>
<evidence type="ECO:0000313" key="1">
    <source>
        <dbReference type="EMBL" id="SCB55447.1"/>
    </source>
</evidence>
<dbReference type="Gene3D" id="3.10.129.10">
    <property type="entry name" value="Hotdog Thioesterase"/>
    <property type="match status" value="1"/>
</dbReference>
<dbReference type="RefSeq" id="WP_165637910.1">
    <property type="nucleotide sequence ID" value="NZ_FMAI01000041.1"/>
</dbReference>
<organism evidence="1 2">
    <name type="scientific">Bradyrhizobium shewense</name>
    <dbReference type="NCBI Taxonomy" id="1761772"/>
    <lineage>
        <taxon>Bacteria</taxon>
        <taxon>Pseudomonadati</taxon>
        <taxon>Pseudomonadota</taxon>
        <taxon>Alphaproteobacteria</taxon>
        <taxon>Hyphomicrobiales</taxon>
        <taxon>Nitrobacteraceae</taxon>
        <taxon>Bradyrhizobium</taxon>
    </lineage>
</organism>
<reference evidence="2" key="1">
    <citation type="submission" date="2016-08" db="EMBL/GenBank/DDBJ databases">
        <authorList>
            <person name="Varghese N."/>
            <person name="Submissions Spin"/>
        </authorList>
    </citation>
    <scope>NUCLEOTIDE SEQUENCE [LARGE SCALE GENOMIC DNA]</scope>
    <source>
        <strain evidence="2">ERR11</strain>
    </source>
</reference>
<accession>A0A1C3XT41</accession>
<dbReference type="Proteomes" id="UP000199184">
    <property type="component" value="Unassembled WGS sequence"/>
</dbReference>
<proteinExistence type="predicted"/>
<dbReference type="AlphaFoldDB" id="A0A1C3XT41"/>
<gene>
    <name evidence="1" type="ORF">GA0061098_104129</name>
</gene>
<keyword evidence="2" id="KW-1185">Reference proteome</keyword>